<feature type="transmembrane region" description="Helical" evidence="8">
    <location>
        <begin position="211"/>
        <end position="234"/>
    </location>
</feature>
<evidence type="ECO:0000256" key="1">
    <source>
        <dbReference type="ARBA" id="ARBA00004651"/>
    </source>
</evidence>
<comment type="similarity">
    <text evidence="2">Belongs to the patched family.</text>
</comment>
<dbReference type="GO" id="GO:0030659">
    <property type="term" value="C:cytoplasmic vesicle membrane"/>
    <property type="evidence" value="ECO:0007669"/>
    <property type="project" value="TreeGrafter"/>
</dbReference>
<dbReference type="GO" id="GO:0005886">
    <property type="term" value="C:plasma membrane"/>
    <property type="evidence" value="ECO:0007669"/>
    <property type="project" value="UniProtKB-SubCell"/>
</dbReference>
<evidence type="ECO:0000256" key="8">
    <source>
        <dbReference type="SAM" id="Phobius"/>
    </source>
</evidence>
<feature type="transmembrane region" description="Helical" evidence="8">
    <location>
        <begin position="135"/>
        <end position="153"/>
    </location>
</feature>
<evidence type="ECO:0000256" key="7">
    <source>
        <dbReference type="ARBA" id="ARBA00023180"/>
    </source>
</evidence>
<keyword evidence="6 8" id="KW-0472">Membrane</keyword>
<proteinExistence type="evidence at transcript level"/>
<evidence type="ECO:0000256" key="2">
    <source>
        <dbReference type="ARBA" id="ARBA00005585"/>
    </source>
</evidence>
<evidence type="ECO:0000313" key="9">
    <source>
        <dbReference type="EMBL" id="ADY46149.1"/>
    </source>
</evidence>
<sequence length="361" mass="39920">MLRNLFLSQAQYAKYKRDIIFDKRGTMLEASRVTVQLRYVGARNQSRAMHLFRRLAETAELNTGVYADFFQFAEQYSAVLPATLTTIAIAGAAVIIVSLLFIPETIASVWVALTIVSINVGILGFMTFWDVRLNFISMVTIVMSIGFCVDFASHLAYNFAKGSDVIVSERMRNALYAVGTPILQSASSTIIGVSFLASAESYVFRSFLKTIILVITLGALHGLVFLPVLLTLFYSNDTNNKRRQIHAISRLPQIDPRCCASTDTRPFSNVGKVDIYARGSDYSGGGPTTAQPVHTKRGYGQYAAPGAIFSSPLKLGFHQTATPHYDYLSPVYLPNSIAKEFGVEHRCLSTKRRIYTGEMGK</sequence>
<organism evidence="9">
    <name type="scientific">Ascaris suum</name>
    <name type="common">Pig roundworm</name>
    <name type="synonym">Ascaris lumbricoides</name>
    <dbReference type="NCBI Taxonomy" id="6253"/>
    <lineage>
        <taxon>Eukaryota</taxon>
        <taxon>Metazoa</taxon>
        <taxon>Ecdysozoa</taxon>
        <taxon>Nematoda</taxon>
        <taxon>Chromadorea</taxon>
        <taxon>Rhabditida</taxon>
        <taxon>Spirurina</taxon>
        <taxon>Ascaridomorpha</taxon>
        <taxon>Ascaridoidea</taxon>
        <taxon>Ascarididae</taxon>
        <taxon>Ascaris</taxon>
    </lineage>
</organism>
<dbReference type="Gene3D" id="1.20.1640.10">
    <property type="entry name" value="Multidrug efflux transporter AcrB transmembrane domain"/>
    <property type="match status" value="1"/>
</dbReference>
<dbReference type="FunFam" id="1.20.1640.10:FF:000013">
    <property type="entry name" value="PaTched Related family"/>
    <property type="match status" value="1"/>
</dbReference>
<dbReference type="InterPro" id="IPR051697">
    <property type="entry name" value="Patched_domain-protein"/>
</dbReference>
<dbReference type="EMBL" id="JI173220">
    <property type="protein sequence ID" value="ADY46149.1"/>
    <property type="molecule type" value="mRNA"/>
</dbReference>
<dbReference type="PANTHER" id="PTHR10796">
    <property type="entry name" value="PATCHED-RELATED"/>
    <property type="match status" value="1"/>
</dbReference>
<reference evidence="9" key="1">
    <citation type="journal article" date="2011" name="Genome Res.">
        <title>Deep small RNA sequencing from the nematode Ascaris reveals conservation, functional diversification, and novel developmental profiles.</title>
        <authorList>
            <person name="Wang J."/>
            <person name="Czech B."/>
            <person name="Crunk A."/>
            <person name="Wallace A."/>
            <person name="Mitreva M."/>
            <person name="Hannon G.J."/>
            <person name="Davis R.E."/>
        </authorList>
    </citation>
    <scope>NUCLEOTIDE SEQUENCE</scope>
</reference>
<evidence type="ECO:0000256" key="5">
    <source>
        <dbReference type="ARBA" id="ARBA00022989"/>
    </source>
</evidence>
<dbReference type="GO" id="GO:0018996">
    <property type="term" value="P:molting cycle, collagen and cuticulin-based cuticle"/>
    <property type="evidence" value="ECO:0007669"/>
    <property type="project" value="TreeGrafter"/>
</dbReference>
<feature type="transmembrane region" description="Helical" evidence="8">
    <location>
        <begin position="174"/>
        <end position="199"/>
    </location>
</feature>
<name>F1L7P5_ASCSU</name>
<dbReference type="AlphaFoldDB" id="F1L7P5"/>
<keyword evidence="4 8" id="KW-0812">Transmembrane</keyword>
<keyword evidence="7" id="KW-0325">Glycoprotein</keyword>
<comment type="subcellular location">
    <subcellularLocation>
        <location evidence="1">Cell membrane</location>
        <topology evidence="1">Multi-pass membrane protein</topology>
    </subcellularLocation>
</comment>
<dbReference type="GO" id="GO:0006897">
    <property type="term" value="P:endocytosis"/>
    <property type="evidence" value="ECO:0007669"/>
    <property type="project" value="TreeGrafter"/>
</dbReference>
<evidence type="ECO:0000256" key="3">
    <source>
        <dbReference type="ARBA" id="ARBA00022475"/>
    </source>
</evidence>
<feature type="transmembrane region" description="Helical" evidence="8">
    <location>
        <begin position="78"/>
        <end position="102"/>
    </location>
</feature>
<evidence type="ECO:0000256" key="6">
    <source>
        <dbReference type="ARBA" id="ARBA00023136"/>
    </source>
</evidence>
<dbReference type="PANTHER" id="PTHR10796:SF181">
    <property type="entry name" value="SSD DOMAIN-CONTAINING PROTEIN"/>
    <property type="match status" value="1"/>
</dbReference>
<keyword evidence="5 8" id="KW-1133">Transmembrane helix</keyword>
<dbReference type="SUPFAM" id="SSF82866">
    <property type="entry name" value="Multidrug efflux transporter AcrB transmembrane domain"/>
    <property type="match status" value="1"/>
</dbReference>
<evidence type="ECO:0000256" key="4">
    <source>
        <dbReference type="ARBA" id="ARBA00022692"/>
    </source>
</evidence>
<protein>
    <submittedName>
        <fullName evidence="9">Patched domain-containing protein 3</fullName>
    </submittedName>
</protein>
<keyword evidence="3" id="KW-1003">Cell membrane</keyword>
<accession>F1L7P5</accession>
<feature type="transmembrane region" description="Helical" evidence="8">
    <location>
        <begin position="109"/>
        <end position="129"/>
    </location>
</feature>